<dbReference type="RefSeq" id="WP_194451486.1">
    <property type="nucleotide sequence ID" value="NZ_CP063849.1"/>
</dbReference>
<feature type="signal peptide" evidence="2">
    <location>
        <begin position="1"/>
        <end position="24"/>
    </location>
</feature>
<gene>
    <name evidence="3" type="ORF">IRI77_07685</name>
</gene>
<accession>A0A7S7NU29</accession>
<feature type="region of interest" description="Disordered" evidence="1">
    <location>
        <begin position="23"/>
        <end position="126"/>
    </location>
</feature>
<dbReference type="EMBL" id="CP063849">
    <property type="protein sequence ID" value="QOY89823.1"/>
    <property type="molecule type" value="Genomic_DNA"/>
</dbReference>
<reference evidence="3 4" key="1">
    <citation type="submission" date="2020-10" db="EMBL/GenBank/DDBJ databases">
        <title>Complete genome sequence of Paludibaculum fermentans P105T, a facultatively anaerobic acidobacterium capable of dissimilatory Fe(III) reduction.</title>
        <authorList>
            <person name="Dedysh S.N."/>
            <person name="Beletsky A.V."/>
            <person name="Kulichevskaya I.S."/>
            <person name="Mardanov A.V."/>
            <person name="Ravin N.V."/>
        </authorList>
    </citation>
    <scope>NUCLEOTIDE SEQUENCE [LARGE SCALE GENOMIC DNA]</scope>
    <source>
        <strain evidence="3 4">P105</strain>
    </source>
</reference>
<evidence type="ECO:0000256" key="2">
    <source>
        <dbReference type="SAM" id="SignalP"/>
    </source>
</evidence>
<feature type="compositionally biased region" description="Pro residues" evidence="1">
    <location>
        <begin position="47"/>
        <end position="101"/>
    </location>
</feature>
<dbReference type="AlphaFoldDB" id="A0A7S7NU29"/>
<feature type="compositionally biased region" description="Polar residues" evidence="1">
    <location>
        <begin position="105"/>
        <end position="126"/>
    </location>
</feature>
<keyword evidence="2" id="KW-0732">Signal</keyword>
<keyword evidence="4" id="KW-1185">Reference proteome</keyword>
<evidence type="ECO:0000313" key="3">
    <source>
        <dbReference type="EMBL" id="QOY89823.1"/>
    </source>
</evidence>
<dbReference type="KEGG" id="pfer:IRI77_07685"/>
<evidence type="ECO:0000256" key="1">
    <source>
        <dbReference type="SAM" id="MobiDB-lite"/>
    </source>
</evidence>
<dbReference type="Proteomes" id="UP000593892">
    <property type="component" value="Chromosome"/>
</dbReference>
<proteinExistence type="predicted"/>
<sequence>MTKPLTAQSALALLLMLSSTGCTWFGRKPKAPATPPQPQPVVTAPPVVTPVPEPPPPQPQAQPEPPQPVPAPPQPQPTPVPPKPKPVVTTPKPPAPAPAPPSFGQILSPQQQTELRNSYQQSAQSARQVLIQLKGRALSREQAETANRIRSFLSQADEAQAKDPATAAQLAQRAQILARDLQSALR</sequence>
<organism evidence="3 4">
    <name type="scientific">Paludibaculum fermentans</name>
    <dbReference type="NCBI Taxonomy" id="1473598"/>
    <lineage>
        <taxon>Bacteria</taxon>
        <taxon>Pseudomonadati</taxon>
        <taxon>Acidobacteriota</taxon>
        <taxon>Terriglobia</taxon>
        <taxon>Bryobacterales</taxon>
        <taxon>Bryobacteraceae</taxon>
        <taxon>Paludibaculum</taxon>
    </lineage>
</organism>
<feature type="chain" id="PRO_5032492868" evidence="2">
    <location>
        <begin position="25"/>
        <end position="186"/>
    </location>
</feature>
<evidence type="ECO:0000313" key="4">
    <source>
        <dbReference type="Proteomes" id="UP000593892"/>
    </source>
</evidence>
<dbReference type="PROSITE" id="PS51257">
    <property type="entry name" value="PROKAR_LIPOPROTEIN"/>
    <property type="match status" value="1"/>
</dbReference>
<protein>
    <submittedName>
        <fullName evidence="3">Uncharacterized protein</fullName>
    </submittedName>
</protein>
<name>A0A7S7NU29_PALFE</name>
<dbReference type="PRINTS" id="PR01217">
    <property type="entry name" value="PRICHEXTENSN"/>
</dbReference>